<dbReference type="NCBIfam" id="TIGR02436">
    <property type="entry name" value="four helix bundle protein"/>
    <property type="match status" value="1"/>
</dbReference>
<accession>A0A1M7F537</accession>
<dbReference type="CDD" id="cd16377">
    <property type="entry name" value="23S_rRNA_IVP_like"/>
    <property type="match status" value="1"/>
</dbReference>
<proteinExistence type="predicted"/>
<dbReference type="EMBL" id="FRBM01000008">
    <property type="protein sequence ID" value="SHL99105.1"/>
    <property type="molecule type" value="Genomic_DNA"/>
</dbReference>
<dbReference type="PANTHER" id="PTHR38471:SF2">
    <property type="entry name" value="FOUR HELIX BUNDLE PROTEIN"/>
    <property type="match status" value="1"/>
</dbReference>
<name>A0A1M7F537_9FLAO</name>
<dbReference type="AlphaFoldDB" id="A0A1M7F537"/>
<evidence type="ECO:0000313" key="2">
    <source>
        <dbReference type="Proteomes" id="UP000184069"/>
    </source>
</evidence>
<reference evidence="1 2" key="1">
    <citation type="submission" date="2016-11" db="EMBL/GenBank/DDBJ databases">
        <authorList>
            <person name="Jaros S."/>
            <person name="Januszkiewicz K."/>
            <person name="Wedrychowicz H."/>
        </authorList>
    </citation>
    <scope>NUCLEOTIDE SEQUENCE [LARGE SCALE GENOMIC DNA]</scope>
    <source>
        <strain evidence="1 2">DSM 27621</strain>
    </source>
</reference>
<organism evidence="1 2">
    <name type="scientific">Chryseobacterium contaminans</name>
    <dbReference type="NCBI Taxonomy" id="1423959"/>
    <lineage>
        <taxon>Bacteria</taxon>
        <taxon>Pseudomonadati</taxon>
        <taxon>Bacteroidota</taxon>
        <taxon>Flavobacteriia</taxon>
        <taxon>Flavobacteriales</taxon>
        <taxon>Weeksellaceae</taxon>
        <taxon>Chryseobacterium group</taxon>
        <taxon>Chryseobacterium</taxon>
    </lineage>
</organism>
<dbReference type="InterPro" id="IPR012657">
    <property type="entry name" value="23S_rRNA-intervening_sequence"/>
</dbReference>
<dbReference type="STRING" id="1423959.SAMN05444407_10881"/>
<dbReference type="Proteomes" id="UP000184069">
    <property type="component" value="Unassembled WGS sequence"/>
</dbReference>
<evidence type="ECO:0000313" key="1">
    <source>
        <dbReference type="EMBL" id="SHL99105.1"/>
    </source>
</evidence>
<dbReference type="Pfam" id="PF05635">
    <property type="entry name" value="23S_rRNA_IVP"/>
    <property type="match status" value="1"/>
</dbReference>
<sequence>MKFEIQQIDFKLVILRVIISNIKYMATINNFEDLEIWQQSRSLCQLIQKECLLNSKFLNHDKNQIDRSSASIMDNIAEGFEREGNKEFINFLTMSKGSAGEVRSQLIRAFDRNYLDEEVFNFLKSQTISLSKKLSGFINYLKTTDHNGNKFKRNNN</sequence>
<dbReference type="Gene3D" id="1.20.1440.60">
    <property type="entry name" value="23S rRNA-intervening sequence"/>
    <property type="match status" value="1"/>
</dbReference>
<dbReference type="PANTHER" id="PTHR38471">
    <property type="entry name" value="FOUR HELIX BUNDLE PROTEIN"/>
    <property type="match status" value="1"/>
</dbReference>
<gene>
    <name evidence="1" type="ORF">SAMN05444407_10881</name>
</gene>
<dbReference type="SUPFAM" id="SSF158446">
    <property type="entry name" value="IVS-encoded protein-like"/>
    <property type="match status" value="1"/>
</dbReference>
<dbReference type="InterPro" id="IPR036583">
    <property type="entry name" value="23S_rRNA_IVS_sf"/>
</dbReference>
<protein>
    <submittedName>
        <fullName evidence="1">Four helix bundle protein</fullName>
    </submittedName>
</protein>